<keyword evidence="1" id="KW-0934">Plastid</keyword>
<feature type="region of interest" description="Disordered" evidence="4">
    <location>
        <begin position="1"/>
        <end position="63"/>
    </location>
</feature>
<dbReference type="Gene3D" id="2.40.160.50">
    <property type="entry name" value="membrane protein fhac: a member of the omp85/tpsb transporter family"/>
    <property type="match status" value="1"/>
</dbReference>
<dbReference type="PROSITE" id="PS51779">
    <property type="entry name" value="POTRA"/>
    <property type="match status" value="1"/>
</dbReference>
<dbReference type="PANTHER" id="PTHR12815">
    <property type="entry name" value="SORTING AND ASSEMBLY MACHINERY SAMM50 PROTEIN FAMILY MEMBER"/>
    <property type="match status" value="1"/>
</dbReference>
<protein>
    <recommendedName>
        <fullName evidence="5">POTRA domain-containing protein</fullName>
    </recommendedName>
</protein>
<feature type="compositionally biased region" description="Polar residues" evidence="4">
    <location>
        <begin position="50"/>
        <end position="63"/>
    </location>
</feature>
<keyword evidence="2" id="KW-0472">Membrane</keyword>
<dbReference type="Proteomes" id="UP001205105">
    <property type="component" value="Unassembled WGS sequence"/>
</dbReference>
<feature type="region of interest" description="Disordered" evidence="4">
    <location>
        <begin position="112"/>
        <end position="147"/>
    </location>
</feature>
<keyword evidence="7" id="KW-1185">Reference proteome</keyword>
<evidence type="ECO:0000256" key="3">
    <source>
        <dbReference type="ARBA" id="ARBA00024013"/>
    </source>
</evidence>
<evidence type="ECO:0000313" key="7">
    <source>
        <dbReference type="Proteomes" id="UP001205105"/>
    </source>
</evidence>
<dbReference type="GO" id="GO:0009707">
    <property type="term" value="C:chloroplast outer membrane"/>
    <property type="evidence" value="ECO:0007669"/>
    <property type="project" value="UniProtKB-SubCell"/>
</dbReference>
<dbReference type="InterPro" id="IPR034746">
    <property type="entry name" value="POTRA"/>
</dbReference>
<evidence type="ECO:0000256" key="4">
    <source>
        <dbReference type="SAM" id="MobiDB-lite"/>
    </source>
</evidence>
<comment type="caution">
    <text evidence="6">The sequence shown here is derived from an EMBL/GenBank/DDBJ whole genome shotgun (WGS) entry which is preliminary data.</text>
</comment>
<comment type="subcellular location">
    <subcellularLocation>
        <location evidence="3">Plastid</location>
        <location evidence="3">Chloroplast outer membrane</location>
    </subcellularLocation>
</comment>
<feature type="compositionally biased region" description="Acidic residues" evidence="4">
    <location>
        <begin position="113"/>
        <end position="146"/>
    </location>
</feature>
<accession>A0AAD5E1X5</accession>
<feature type="compositionally biased region" description="Low complexity" evidence="4">
    <location>
        <begin position="20"/>
        <end position="35"/>
    </location>
</feature>
<dbReference type="Pfam" id="PF01103">
    <property type="entry name" value="Omp85"/>
    <property type="match status" value="1"/>
</dbReference>
<dbReference type="Gene3D" id="3.10.20.310">
    <property type="entry name" value="membrane protein fhac"/>
    <property type="match status" value="2"/>
</dbReference>
<evidence type="ECO:0000259" key="5">
    <source>
        <dbReference type="PROSITE" id="PS51779"/>
    </source>
</evidence>
<feature type="compositionally biased region" description="Gly residues" evidence="4">
    <location>
        <begin position="87"/>
        <end position="103"/>
    </location>
</feature>
<sequence>MQRCTASRSVSVGRPRVALQQQPRRTQRPQCTRSQHLVVAAAGQDAEQPEQPSSSGSAPEWQQQAASVLLAAAPLPLALCLDGGSGGGARSGGGGGGGGGGGAPNEVFAIAEGSEDEEEEEEEEGEEESEEEDASEEEGEEGEEEVAAAVGPDGSFFCTEIRAEGLPVGEGIPSEEDLFAALNCQKGFACTRQELSEDIKQLYQTGLFESVNARVLPQKKGKFKVVFDFVEKRYPEIVSFNVEGAKVLPPAVVKEVQEKLQQYQGQPFTMQTMAVIKNLIEGWYTQRGFGLSYISHFTGMPTGDVVAHIVEGRTHRVSVVHMDAEGNPTKQPGKVSSAFILKHCPVEVGTLYSMADGRKTLQNVFALDLFDNVQILPRQNEKDPSRVDVEVLVREKPMQTADVEAEWSIAPGDSGKPGIVSLVPGGTITYENRNLFGKAASVAASVNTKNFLQPAEDLSFRVTYSQPFLYGLDDPKRTRLNAQLFNGRKICGVFTPGPGGEEVPAVWVDRTGMKVGITEQYSRQSKGTLALVAQEITTRDETGAPCARGMRTTPFGQYVADGPPTCLSDGGVDRVVSAQAALTRDTTYLVNGAQVGARDIFTVEQGLGIGTRAPLFNRMEAQSTRFFKLTPGKGKRQPVTLVAHGKFGNTIGDLPAYDAFLLGGPYSVRGYNIGELAAARRYVEAAAELRVPVLGQQLFAFAEFGSDLGSSAEVRGNPTEYYRRAGAGSSVGAGVRIGAVRAEAIRDNNSRKTNVWLSYGERF</sequence>
<dbReference type="InterPro" id="IPR000184">
    <property type="entry name" value="Bac_surfAg_D15"/>
</dbReference>
<proteinExistence type="predicted"/>
<reference evidence="6" key="1">
    <citation type="submission" date="2020-11" db="EMBL/GenBank/DDBJ databases">
        <title>Chlorella ohadii genome sequencing and assembly.</title>
        <authorList>
            <person name="Murik O."/>
            <person name="Treves H."/>
            <person name="Kedem I."/>
            <person name="Shotland Y."/>
            <person name="Kaplan A."/>
        </authorList>
    </citation>
    <scope>NUCLEOTIDE SEQUENCE</scope>
    <source>
        <strain evidence="6">1</strain>
    </source>
</reference>
<evidence type="ECO:0000256" key="2">
    <source>
        <dbReference type="ARBA" id="ARBA00023136"/>
    </source>
</evidence>
<feature type="domain" description="POTRA" evidence="5">
    <location>
        <begin position="235"/>
        <end position="312"/>
    </location>
</feature>
<feature type="region of interest" description="Disordered" evidence="4">
    <location>
        <begin position="87"/>
        <end position="106"/>
    </location>
</feature>
<dbReference type="PANTHER" id="PTHR12815:SF42">
    <property type="entry name" value="BACTERIAL SURFACE ANTIGEN (D15) DOMAIN-CONTAINING PROTEIN"/>
    <property type="match status" value="1"/>
</dbReference>
<dbReference type="InterPro" id="IPR039910">
    <property type="entry name" value="D15-like"/>
</dbReference>
<dbReference type="AlphaFoldDB" id="A0AAD5E1X5"/>
<evidence type="ECO:0000256" key="1">
    <source>
        <dbReference type="ARBA" id="ARBA00022805"/>
    </source>
</evidence>
<dbReference type="EMBL" id="JADXDR010000023">
    <property type="protein sequence ID" value="KAI7844889.1"/>
    <property type="molecule type" value="Genomic_DNA"/>
</dbReference>
<organism evidence="6 7">
    <name type="scientific">Chlorella ohadii</name>
    <dbReference type="NCBI Taxonomy" id="2649997"/>
    <lineage>
        <taxon>Eukaryota</taxon>
        <taxon>Viridiplantae</taxon>
        <taxon>Chlorophyta</taxon>
        <taxon>core chlorophytes</taxon>
        <taxon>Trebouxiophyceae</taxon>
        <taxon>Chlorellales</taxon>
        <taxon>Chlorellaceae</taxon>
        <taxon>Chlorella clade</taxon>
        <taxon>Chlorella</taxon>
    </lineage>
</organism>
<evidence type="ECO:0000313" key="6">
    <source>
        <dbReference type="EMBL" id="KAI7844889.1"/>
    </source>
</evidence>
<feature type="compositionally biased region" description="Polar residues" evidence="4">
    <location>
        <begin position="1"/>
        <end position="10"/>
    </location>
</feature>
<gene>
    <name evidence="6" type="ORF">COHA_001539</name>
</gene>
<keyword evidence="1" id="KW-1002">Plastid outer membrane</keyword>
<name>A0AAD5E1X5_9CHLO</name>